<dbReference type="EMBL" id="NMTZ01000010">
    <property type="protein sequence ID" value="PDX84724.1"/>
    <property type="molecule type" value="Genomic_DNA"/>
</dbReference>
<comment type="subcellular location">
    <subcellularLocation>
        <location evidence="1">Cell membrane</location>
        <topology evidence="1">Multi-pass membrane protein</topology>
    </subcellularLocation>
</comment>
<dbReference type="EMBL" id="NOUV01000028">
    <property type="protein sequence ID" value="PDX85492.1"/>
    <property type="molecule type" value="Genomic_DNA"/>
</dbReference>
<evidence type="ECO:0000313" key="5">
    <source>
        <dbReference type="EMBL" id="PDX85492.1"/>
    </source>
</evidence>
<feature type="transmembrane region" description="Helical" evidence="2">
    <location>
        <begin position="208"/>
        <end position="230"/>
    </location>
</feature>
<reference evidence="7 8" key="1">
    <citation type="journal article" date="2017" name="Front. Microbiol.">
        <title>New Insights into the Diversity of the Genus Faecalibacterium.</title>
        <authorList>
            <person name="Benevides L."/>
            <person name="Burman S."/>
            <person name="Martin R."/>
            <person name="Robert V."/>
            <person name="Thomas M."/>
            <person name="Miquel S."/>
            <person name="Chain F."/>
            <person name="Sokol H."/>
            <person name="Bermudez-Humaran L.G."/>
            <person name="Morrison M."/>
            <person name="Langella P."/>
            <person name="Azevedo V.A."/>
            <person name="Chatel J.M."/>
            <person name="Soares S."/>
        </authorList>
    </citation>
    <scope>NUCLEOTIDE SEQUENCE [LARGE SCALE GENOMIC DNA]</scope>
    <source>
        <strain evidence="5 9">AHMP21</strain>
        <strain evidence="3 7">CNCM I 4575</strain>
        <strain evidence="4 8">CNCM I 4644</strain>
    </source>
</reference>
<dbReference type="GO" id="GO:0005886">
    <property type="term" value="C:plasma membrane"/>
    <property type="evidence" value="ECO:0007669"/>
    <property type="project" value="UniProtKB-SubCell"/>
</dbReference>
<dbReference type="Proteomes" id="UP000406184">
    <property type="component" value="Unassembled WGS sequence"/>
</dbReference>
<evidence type="ECO:0000313" key="6">
    <source>
        <dbReference type="EMBL" id="VUX18985.1"/>
    </source>
</evidence>
<feature type="transmembrane region" description="Helical" evidence="2">
    <location>
        <begin position="348"/>
        <end position="381"/>
    </location>
</feature>
<evidence type="ECO:0000313" key="3">
    <source>
        <dbReference type="EMBL" id="PDX81262.1"/>
    </source>
</evidence>
<dbReference type="Proteomes" id="UP000220480">
    <property type="component" value="Unassembled WGS sequence"/>
</dbReference>
<dbReference type="AlphaFoldDB" id="A0A2A7B2H6"/>
<accession>A0A2A7B2H6</accession>
<name>A0A2A7B2H6_9FIRM</name>
<dbReference type="InterPro" id="IPR036259">
    <property type="entry name" value="MFS_trans_sf"/>
</dbReference>
<organism evidence="5 9">
    <name type="scientific">Faecalibacterium prausnitzii</name>
    <dbReference type="NCBI Taxonomy" id="853"/>
    <lineage>
        <taxon>Bacteria</taxon>
        <taxon>Bacillati</taxon>
        <taxon>Bacillota</taxon>
        <taxon>Clostridia</taxon>
        <taxon>Eubacteriales</taxon>
        <taxon>Oscillospiraceae</taxon>
        <taxon>Faecalibacterium</taxon>
    </lineage>
</organism>
<reference evidence="6 10" key="3">
    <citation type="submission" date="2019-07" db="EMBL/GenBank/DDBJ databases">
        <authorList>
            <person name="Hibberd C M."/>
            <person name="Gehrig L. J."/>
            <person name="Chang H.-W."/>
            <person name="Venkatesh S."/>
        </authorList>
    </citation>
    <scope>NUCLEOTIDE SEQUENCE [LARGE SCALE GENOMIC DNA]</scope>
    <source>
        <strain evidence="6">Faecalibacterium_prausnitzii_JG_BgPS064</strain>
    </source>
</reference>
<feature type="transmembrane region" description="Helical" evidence="2">
    <location>
        <begin position="159"/>
        <end position="178"/>
    </location>
</feature>
<evidence type="ECO:0000313" key="4">
    <source>
        <dbReference type="EMBL" id="PDX84724.1"/>
    </source>
</evidence>
<reference evidence="3" key="2">
    <citation type="submission" date="2017-07" db="EMBL/GenBank/DDBJ databases">
        <authorList>
            <person name="Sun Z.S."/>
            <person name="Albrecht U."/>
            <person name="Echele G."/>
            <person name="Lee C.C."/>
        </authorList>
    </citation>
    <scope>NUCLEOTIDE SEQUENCE</scope>
    <source>
        <strain evidence="3">CNCM I 4575</strain>
        <strain evidence="4">CNCM I 4644</strain>
    </source>
</reference>
<feature type="transmembrane region" description="Helical" evidence="2">
    <location>
        <begin position="97"/>
        <end position="123"/>
    </location>
</feature>
<evidence type="ECO:0000313" key="7">
    <source>
        <dbReference type="Proteomes" id="UP000220005"/>
    </source>
</evidence>
<dbReference type="Proteomes" id="UP000220005">
    <property type="component" value="Unassembled WGS sequence"/>
</dbReference>
<dbReference type="PANTHER" id="PTHR23530">
    <property type="entry name" value="TRANSPORT PROTEIN-RELATED"/>
    <property type="match status" value="1"/>
</dbReference>
<dbReference type="GO" id="GO:0022857">
    <property type="term" value="F:transmembrane transporter activity"/>
    <property type="evidence" value="ECO:0007669"/>
    <property type="project" value="InterPro"/>
</dbReference>
<evidence type="ECO:0000256" key="1">
    <source>
        <dbReference type="ARBA" id="ARBA00004651"/>
    </source>
</evidence>
<dbReference type="Proteomes" id="UP000220904">
    <property type="component" value="Unassembled WGS sequence"/>
</dbReference>
<dbReference type="InterPro" id="IPR053160">
    <property type="entry name" value="MFS_DHA3_Transporter"/>
</dbReference>
<feature type="transmembrane region" description="Helical" evidence="2">
    <location>
        <begin position="41"/>
        <end position="59"/>
    </location>
</feature>
<dbReference type="SUPFAM" id="SSF103473">
    <property type="entry name" value="MFS general substrate transporter"/>
    <property type="match status" value="1"/>
</dbReference>
<feature type="transmembrane region" description="Helical" evidence="2">
    <location>
        <begin position="12"/>
        <end position="29"/>
    </location>
</feature>
<proteinExistence type="predicted"/>
<sequence length="398" mass="43704">MNAKLKTDALDLTSLLNGLVFFSPVSLLVRTTAGISLSQFFILQAIMATMVLLTEIPLGKLTDRIGYKSTLVLYQIALLISRTCLLLAHVSCNYSLFILQAILEGTAASFSSGTQSGYIYIMFSKEHYAEKSAHVANYGTVGFFASTLAYAVLYTLIGIKGLLLATIAANLVAVFTSLKIPKETVQPRSETRQKKNIPYPQLFQQKKIWMLLMILAALNIGRILINFFYAEKLQLCGINETWLAAIIMGYSAIQLLSERILARTKPEHYNQMMALFFILSGIALGVLGLVNVPVWTILFMLILPLFLDIPSYLLGEVQNSIVDAAGREDNRAELLSVFNMGVNVTEIFYLFGSSLLVSAGSTACFVILGAFMTVVGIGICLSVKSAWLLSLQEKKNGN</sequence>
<feature type="transmembrane region" description="Helical" evidence="2">
    <location>
        <begin position="135"/>
        <end position="153"/>
    </location>
</feature>
<dbReference type="CDD" id="cd06174">
    <property type="entry name" value="MFS"/>
    <property type="match status" value="1"/>
</dbReference>
<evidence type="ECO:0000313" key="10">
    <source>
        <dbReference type="Proteomes" id="UP000406184"/>
    </source>
</evidence>
<dbReference type="Gene3D" id="1.20.1250.20">
    <property type="entry name" value="MFS general substrate transporter like domains"/>
    <property type="match status" value="1"/>
</dbReference>
<dbReference type="RefSeq" id="WP_097778984.1">
    <property type="nucleotide sequence ID" value="NZ_CABHMY010000144.1"/>
</dbReference>
<dbReference type="PANTHER" id="PTHR23530:SF1">
    <property type="entry name" value="PERMEASE, MAJOR FACILITATOR SUPERFAMILY-RELATED"/>
    <property type="match status" value="1"/>
</dbReference>
<dbReference type="InterPro" id="IPR011701">
    <property type="entry name" value="MFS"/>
</dbReference>
<keyword evidence="2" id="KW-0472">Membrane</keyword>
<keyword evidence="2" id="KW-1133">Transmembrane helix</keyword>
<dbReference type="Pfam" id="PF07690">
    <property type="entry name" value="MFS_1"/>
    <property type="match status" value="1"/>
</dbReference>
<evidence type="ECO:0000313" key="8">
    <source>
        <dbReference type="Proteomes" id="UP000220480"/>
    </source>
</evidence>
<evidence type="ECO:0000313" key="9">
    <source>
        <dbReference type="Proteomes" id="UP000220904"/>
    </source>
</evidence>
<feature type="transmembrane region" description="Helical" evidence="2">
    <location>
        <begin position="274"/>
        <end position="307"/>
    </location>
</feature>
<feature type="transmembrane region" description="Helical" evidence="2">
    <location>
        <begin position="242"/>
        <end position="262"/>
    </location>
</feature>
<evidence type="ECO:0000256" key="2">
    <source>
        <dbReference type="SAM" id="Phobius"/>
    </source>
</evidence>
<dbReference type="OrthoDB" id="1642828at2"/>
<gene>
    <name evidence="3" type="ORF">CGS58_08350</name>
    <name evidence="4" type="ORF">CGS59_03850</name>
    <name evidence="5" type="ORF">CHR60_14705</name>
    <name evidence="6" type="ORF">FPPS064S07_01481</name>
</gene>
<keyword evidence="10" id="KW-1185">Reference proteome</keyword>
<protein>
    <submittedName>
        <fullName evidence="6">Major Facilitator Superfamily protein</fullName>
    </submittedName>
</protein>
<feature type="transmembrane region" description="Helical" evidence="2">
    <location>
        <begin position="71"/>
        <end position="91"/>
    </location>
</feature>
<dbReference type="EMBL" id="CABHMY010000144">
    <property type="protein sequence ID" value="VUX18985.1"/>
    <property type="molecule type" value="Genomic_DNA"/>
</dbReference>
<keyword evidence="2" id="KW-0812">Transmembrane</keyword>
<dbReference type="EMBL" id="NMTY01000016">
    <property type="protein sequence ID" value="PDX81262.1"/>
    <property type="molecule type" value="Genomic_DNA"/>
</dbReference>